<feature type="transmembrane region" description="Helical" evidence="5">
    <location>
        <begin position="99"/>
        <end position="120"/>
    </location>
</feature>
<dbReference type="SUPFAM" id="SSF52091">
    <property type="entry name" value="SpoIIaa-like"/>
    <property type="match status" value="1"/>
</dbReference>
<evidence type="ECO:0000256" key="5">
    <source>
        <dbReference type="SAM" id="Phobius"/>
    </source>
</evidence>
<dbReference type="Proteomes" id="UP000050827">
    <property type="component" value="Unassembled WGS sequence"/>
</dbReference>
<sequence>MFKRYFPILSWIKEYNRSFFYNDLIAGATLGIMLIPQGMAYAMIAGMPPIYGLYAALVPQFIYALTGTSRQLAVGPVAMDSLLVAAGIGALQLSNIQDYISVVLFLTLIIGGIQLILGFLKMGFFVNFLSKPVISGFTSAAAILIGLGQVRHVLGIEFAQSSKIHTLLENIFGNINQTNIYVLLLGLGAILFILLMNRISKKIPTPLILVILGIVAAVFLGLEAKGVRVVGEIPKGLPMLKVPNIHLSELGSLVPIAITIALFGFMESISIGKTVEEKHAEYELDANQELRALGLSNLLGSLFQSFPVSGSFSRTAVNEQVGAKTGMTLIFSAVIIAGTLLFLTPLFYNLPTAVLGAIIIVSVIGLIDVKYPNDLFKHRKDEFFLLAITFLMTLFIGLIEGIVLGVLLSLLLLVYRISNPHIAVLGRIQGTNYFKNVARFKEEVEVNTNTLIFRFDAQLYFGNKDYFKKELYKQIDLKGVGLRYVILNAEAINYIDSSAAAMLERIVKDLHSKDIQFLIAGAIGPTRDIFYSSGLIDVIGKENLFVQTFEAVDCCSNQKGRSEIQEKISLQSRTKHL</sequence>
<evidence type="ECO:0000256" key="2">
    <source>
        <dbReference type="ARBA" id="ARBA00022692"/>
    </source>
</evidence>
<feature type="transmembrane region" description="Helical" evidence="5">
    <location>
        <begin position="383"/>
        <end position="415"/>
    </location>
</feature>
<feature type="transmembrane region" description="Helical" evidence="5">
    <location>
        <begin position="354"/>
        <end position="371"/>
    </location>
</feature>
<keyword evidence="3 5" id="KW-1133">Transmembrane helix</keyword>
<dbReference type="InterPro" id="IPR011547">
    <property type="entry name" value="SLC26A/SulP_dom"/>
</dbReference>
<dbReference type="CDD" id="cd07042">
    <property type="entry name" value="STAS_SulP_like_sulfate_transporter"/>
    <property type="match status" value="1"/>
</dbReference>
<feature type="transmembrane region" description="Helical" evidence="5">
    <location>
        <begin position="178"/>
        <end position="195"/>
    </location>
</feature>
<dbReference type="GO" id="GO:0016020">
    <property type="term" value="C:membrane"/>
    <property type="evidence" value="ECO:0007669"/>
    <property type="project" value="UniProtKB-SubCell"/>
</dbReference>
<name>A0A0Q1BZU4_9FLAO</name>
<dbReference type="InterPro" id="IPR018045">
    <property type="entry name" value="S04_transporter_CS"/>
</dbReference>
<protein>
    <submittedName>
        <fullName evidence="7">Sulfate transporter</fullName>
    </submittedName>
</protein>
<evidence type="ECO:0000256" key="4">
    <source>
        <dbReference type="ARBA" id="ARBA00023136"/>
    </source>
</evidence>
<gene>
    <name evidence="7" type="ORF">AAY42_11200</name>
</gene>
<dbReference type="InterPro" id="IPR002645">
    <property type="entry name" value="STAS_dom"/>
</dbReference>
<reference evidence="7 8" key="1">
    <citation type="submission" date="2015-04" db="EMBL/GenBank/DDBJ databases">
        <title>Complete genome of flavobacterium.</title>
        <authorList>
            <person name="Kwon Y.M."/>
            <person name="Kim S.-J."/>
        </authorList>
    </citation>
    <scope>NUCLEOTIDE SEQUENCE [LARGE SCALE GENOMIC DNA]</scope>
    <source>
        <strain evidence="7 8">DK169</strain>
    </source>
</reference>
<feature type="transmembrane region" description="Helical" evidence="5">
    <location>
        <begin position="132"/>
        <end position="150"/>
    </location>
</feature>
<proteinExistence type="predicted"/>
<dbReference type="AlphaFoldDB" id="A0A0Q1BZU4"/>
<evidence type="ECO:0000259" key="6">
    <source>
        <dbReference type="PROSITE" id="PS50801"/>
    </source>
</evidence>
<evidence type="ECO:0000256" key="3">
    <source>
        <dbReference type="ARBA" id="ARBA00022989"/>
    </source>
</evidence>
<keyword evidence="2 5" id="KW-0812">Transmembrane</keyword>
<dbReference type="Pfam" id="PF01740">
    <property type="entry name" value="STAS"/>
    <property type="match status" value="1"/>
</dbReference>
<dbReference type="STRING" id="346185.AAY42_11200"/>
<evidence type="ECO:0000313" key="7">
    <source>
        <dbReference type="EMBL" id="KQC30377.1"/>
    </source>
</evidence>
<feature type="domain" description="STAS" evidence="6">
    <location>
        <begin position="440"/>
        <end position="555"/>
    </location>
</feature>
<feature type="transmembrane region" description="Helical" evidence="5">
    <location>
        <begin position="20"/>
        <end position="44"/>
    </location>
</feature>
<feature type="transmembrane region" description="Helical" evidence="5">
    <location>
        <begin position="329"/>
        <end position="348"/>
    </location>
</feature>
<dbReference type="GO" id="GO:0008271">
    <property type="term" value="F:secondary active sulfate transmembrane transporter activity"/>
    <property type="evidence" value="ECO:0007669"/>
    <property type="project" value="InterPro"/>
</dbReference>
<comment type="caution">
    <text evidence="7">The sequence shown here is derived from an EMBL/GenBank/DDBJ whole genome shotgun (WGS) entry which is preliminary data.</text>
</comment>
<evidence type="ECO:0000256" key="1">
    <source>
        <dbReference type="ARBA" id="ARBA00004141"/>
    </source>
</evidence>
<keyword evidence="4 5" id="KW-0472">Membrane</keyword>
<dbReference type="PANTHER" id="PTHR11814">
    <property type="entry name" value="SULFATE TRANSPORTER"/>
    <property type="match status" value="1"/>
</dbReference>
<dbReference type="RefSeq" id="WP_055395212.1">
    <property type="nucleotide sequence ID" value="NZ_LCTZ01000002.1"/>
</dbReference>
<feature type="transmembrane region" description="Helical" evidence="5">
    <location>
        <begin position="50"/>
        <end position="66"/>
    </location>
</feature>
<dbReference type="PROSITE" id="PS50801">
    <property type="entry name" value="STAS"/>
    <property type="match status" value="1"/>
</dbReference>
<dbReference type="PROSITE" id="PS01130">
    <property type="entry name" value="SLC26A"/>
    <property type="match status" value="1"/>
</dbReference>
<dbReference type="Pfam" id="PF00916">
    <property type="entry name" value="Sulfate_transp"/>
    <property type="match status" value="1"/>
</dbReference>
<dbReference type="PATRIC" id="fig|1547436.3.peg.2318"/>
<dbReference type="OrthoDB" id="9771198at2"/>
<feature type="transmembrane region" description="Helical" evidence="5">
    <location>
        <begin position="207"/>
        <end position="224"/>
    </location>
</feature>
<organism evidence="7 8">
    <name type="scientific">Flagellimonas eckloniae</name>
    <dbReference type="NCBI Taxonomy" id="346185"/>
    <lineage>
        <taxon>Bacteria</taxon>
        <taxon>Pseudomonadati</taxon>
        <taxon>Bacteroidota</taxon>
        <taxon>Flavobacteriia</taxon>
        <taxon>Flavobacteriales</taxon>
        <taxon>Flavobacteriaceae</taxon>
        <taxon>Flagellimonas</taxon>
    </lineage>
</organism>
<evidence type="ECO:0000313" key="8">
    <source>
        <dbReference type="Proteomes" id="UP000050827"/>
    </source>
</evidence>
<dbReference type="InterPro" id="IPR001902">
    <property type="entry name" value="SLC26A/SulP_fam"/>
</dbReference>
<dbReference type="Gene3D" id="3.30.750.24">
    <property type="entry name" value="STAS domain"/>
    <property type="match status" value="1"/>
</dbReference>
<comment type="subcellular location">
    <subcellularLocation>
        <location evidence="1">Membrane</location>
        <topology evidence="1">Multi-pass membrane protein</topology>
    </subcellularLocation>
</comment>
<feature type="transmembrane region" description="Helical" evidence="5">
    <location>
        <begin position="244"/>
        <end position="265"/>
    </location>
</feature>
<dbReference type="EMBL" id="LCTZ01000002">
    <property type="protein sequence ID" value="KQC30377.1"/>
    <property type="molecule type" value="Genomic_DNA"/>
</dbReference>
<dbReference type="InterPro" id="IPR036513">
    <property type="entry name" value="STAS_dom_sf"/>
</dbReference>
<feature type="transmembrane region" description="Helical" evidence="5">
    <location>
        <begin position="73"/>
        <end position="93"/>
    </location>
</feature>
<dbReference type="NCBIfam" id="TIGR00815">
    <property type="entry name" value="sulP"/>
    <property type="match status" value="1"/>
</dbReference>
<keyword evidence="8" id="KW-1185">Reference proteome</keyword>
<accession>A0A0Q1BZU4</accession>